<dbReference type="Proteomes" id="UP000054018">
    <property type="component" value="Unassembled WGS sequence"/>
</dbReference>
<accession>A0A0D0AAP3</accession>
<keyword evidence="2" id="KW-1185">Reference proteome</keyword>
<reference evidence="1 2" key="1">
    <citation type="submission" date="2014-04" db="EMBL/GenBank/DDBJ databases">
        <authorList>
            <consortium name="DOE Joint Genome Institute"/>
            <person name="Kuo A."/>
            <person name="Kohler A."/>
            <person name="Costa M.D."/>
            <person name="Nagy L.G."/>
            <person name="Floudas D."/>
            <person name="Copeland A."/>
            <person name="Barry K.W."/>
            <person name="Cichocki N."/>
            <person name="Veneault-Fourrey C."/>
            <person name="LaButti K."/>
            <person name="Lindquist E.A."/>
            <person name="Lipzen A."/>
            <person name="Lundell T."/>
            <person name="Morin E."/>
            <person name="Murat C."/>
            <person name="Sun H."/>
            <person name="Tunlid A."/>
            <person name="Henrissat B."/>
            <person name="Grigoriev I.V."/>
            <person name="Hibbett D.S."/>
            <person name="Martin F."/>
            <person name="Nordberg H.P."/>
            <person name="Cantor M.N."/>
            <person name="Hua S.X."/>
        </authorList>
    </citation>
    <scope>NUCLEOTIDE SEQUENCE [LARGE SCALE GENOMIC DNA]</scope>
    <source>
        <strain evidence="1 2">441</strain>
    </source>
</reference>
<sequence length="54" mass="6138">MPVLPRNGTHVGSEPTSLLLNVHTRVTMDLRGNRLYEAQLVLLFNGARHRGRWS</sequence>
<gene>
    <name evidence="1" type="ORF">PISMIDRAFT_670370</name>
</gene>
<evidence type="ECO:0000313" key="2">
    <source>
        <dbReference type="Proteomes" id="UP000054018"/>
    </source>
</evidence>
<evidence type="ECO:0000313" key="1">
    <source>
        <dbReference type="EMBL" id="KIK31332.1"/>
    </source>
</evidence>
<dbReference type="AlphaFoldDB" id="A0A0D0AAP3"/>
<dbReference type="HOGENOM" id="CLU_3051210_0_0_1"/>
<proteinExistence type="predicted"/>
<protein>
    <submittedName>
        <fullName evidence="1">Uncharacterized protein</fullName>
    </submittedName>
</protein>
<name>A0A0D0AAP3_9AGAM</name>
<reference evidence="2" key="2">
    <citation type="submission" date="2015-01" db="EMBL/GenBank/DDBJ databases">
        <title>Evolutionary Origins and Diversification of the Mycorrhizal Mutualists.</title>
        <authorList>
            <consortium name="DOE Joint Genome Institute"/>
            <consortium name="Mycorrhizal Genomics Consortium"/>
            <person name="Kohler A."/>
            <person name="Kuo A."/>
            <person name="Nagy L.G."/>
            <person name="Floudas D."/>
            <person name="Copeland A."/>
            <person name="Barry K.W."/>
            <person name="Cichocki N."/>
            <person name="Veneault-Fourrey C."/>
            <person name="LaButti K."/>
            <person name="Lindquist E.A."/>
            <person name="Lipzen A."/>
            <person name="Lundell T."/>
            <person name="Morin E."/>
            <person name="Murat C."/>
            <person name="Riley R."/>
            <person name="Ohm R."/>
            <person name="Sun H."/>
            <person name="Tunlid A."/>
            <person name="Henrissat B."/>
            <person name="Grigoriev I.V."/>
            <person name="Hibbett D.S."/>
            <person name="Martin F."/>
        </authorList>
    </citation>
    <scope>NUCLEOTIDE SEQUENCE [LARGE SCALE GENOMIC DNA]</scope>
    <source>
        <strain evidence="2">441</strain>
    </source>
</reference>
<dbReference type="EMBL" id="KN833685">
    <property type="protein sequence ID" value="KIK31332.1"/>
    <property type="molecule type" value="Genomic_DNA"/>
</dbReference>
<organism evidence="1 2">
    <name type="scientific">Pisolithus microcarpus 441</name>
    <dbReference type="NCBI Taxonomy" id="765257"/>
    <lineage>
        <taxon>Eukaryota</taxon>
        <taxon>Fungi</taxon>
        <taxon>Dikarya</taxon>
        <taxon>Basidiomycota</taxon>
        <taxon>Agaricomycotina</taxon>
        <taxon>Agaricomycetes</taxon>
        <taxon>Agaricomycetidae</taxon>
        <taxon>Boletales</taxon>
        <taxon>Sclerodermatineae</taxon>
        <taxon>Pisolithaceae</taxon>
        <taxon>Pisolithus</taxon>
    </lineage>
</organism>